<proteinExistence type="predicted"/>
<dbReference type="EMBL" id="AP005422">
    <property type="protein sequence ID" value="BAD33456.1"/>
    <property type="molecule type" value="Genomic_DNA"/>
</dbReference>
<feature type="compositionally biased region" description="Pro residues" evidence="1">
    <location>
        <begin position="14"/>
        <end position="26"/>
    </location>
</feature>
<sequence>MPSHHRASEASKGLPPPFSLLTPSPPSQDSGVPYRMELRHLSATSTGAECRATADGRLSRRANVHLAPCYLALRNRKASSTTVFHRSDAATVACLLSSIPSPFFLVPCPIYTNEASPSQPSPCWNGIDGSPESKGDADLGEVQQHSGAVDDILAWALRDGESFPMWSRGRRMPRRSKEKPEPPVIVARESTNTMRSHMMEIADGEDVAEAVADFARRRQSWVASLRQPGEPGSVIELSGPLEILSLSGAFMPPPSLANATGLKALLAGGQGQVIGGNVVGALRARGHVTILAAVVSNVTYECLSPEHDVVDDPGKVPAAVTVVNGIENNNESAATSIQLQERLRTKF</sequence>
<dbReference type="AlphaFoldDB" id="Q69QG6"/>
<dbReference type="PROSITE" id="PS51742">
    <property type="entry name" value="PPC"/>
    <property type="match status" value="1"/>
</dbReference>
<evidence type="ECO:0000313" key="3">
    <source>
        <dbReference type="EMBL" id="BAD33456.1"/>
    </source>
</evidence>
<dbReference type="GO" id="GO:0003680">
    <property type="term" value="F:minor groove of adenine-thymine-rich DNA binding"/>
    <property type="evidence" value="ECO:0007669"/>
    <property type="project" value="InterPro"/>
</dbReference>
<dbReference type="InterPro" id="IPR005175">
    <property type="entry name" value="PPC_dom"/>
</dbReference>
<name>Q69QG6_ORYSJ</name>
<dbReference type="HOGENOM" id="CLU_1734536_0_0_1"/>
<feature type="domain" description="PPC" evidence="2">
    <location>
        <begin position="176"/>
        <end position="316"/>
    </location>
</feature>
<reference evidence="4" key="1">
    <citation type="journal article" date="2005" name="Nature">
        <title>The map-based sequence of the rice genome.</title>
        <authorList>
            <consortium name="International rice genome sequencing project (IRGSP)"/>
            <person name="Matsumoto T."/>
            <person name="Wu J."/>
            <person name="Kanamori H."/>
            <person name="Katayose Y."/>
            <person name="Fujisawa M."/>
            <person name="Namiki N."/>
            <person name="Mizuno H."/>
            <person name="Yamamoto K."/>
            <person name="Antonio B.A."/>
            <person name="Baba T."/>
            <person name="Sakata K."/>
            <person name="Nagamura Y."/>
            <person name="Aoki H."/>
            <person name="Arikawa K."/>
            <person name="Arita K."/>
            <person name="Bito T."/>
            <person name="Chiden Y."/>
            <person name="Fujitsuka N."/>
            <person name="Fukunaka R."/>
            <person name="Hamada M."/>
            <person name="Harada C."/>
            <person name="Hayashi A."/>
            <person name="Hijishita S."/>
            <person name="Honda M."/>
            <person name="Hosokawa S."/>
            <person name="Ichikawa Y."/>
            <person name="Idonuma A."/>
            <person name="Iijima M."/>
            <person name="Ikeda M."/>
            <person name="Ikeno M."/>
            <person name="Ito K."/>
            <person name="Ito S."/>
            <person name="Ito T."/>
            <person name="Ito Y."/>
            <person name="Ito Y."/>
            <person name="Iwabuchi A."/>
            <person name="Kamiya K."/>
            <person name="Karasawa W."/>
            <person name="Kurita K."/>
            <person name="Katagiri S."/>
            <person name="Kikuta A."/>
            <person name="Kobayashi H."/>
            <person name="Kobayashi N."/>
            <person name="Machita K."/>
            <person name="Maehara T."/>
            <person name="Masukawa M."/>
            <person name="Mizubayashi T."/>
            <person name="Mukai Y."/>
            <person name="Nagasaki H."/>
            <person name="Nagata Y."/>
            <person name="Naito S."/>
            <person name="Nakashima M."/>
            <person name="Nakama Y."/>
            <person name="Nakamichi Y."/>
            <person name="Nakamura M."/>
            <person name="Meguro A."/>
            <person name="Negishi M."/>
            <person name="Ohta I."/>
            <person name="Ohta T."/>
            <person name="Okamoto M."/>
            <person name="Ono N."/>
            <person name="Saji S."/>
            <person name="Sakaguchi M."/>
            <person name="Sakai K."/>
            <person name="Shibata M."/>
            <person name="Shimokawa T."/>
            <person name="Song J."/>
            <person name="Takazaki Y."/>
            <person name="Terasawa K."/>
            <person name="Tsugane M."/>
            <person name="Tsuji K."/>
            <person name="Ueda S."/>
            <person name="Waki K."/>
            <person name="Yamagata H."/>
            <person name="Yamamoto M."/>
            <person name="Yamamoto S."/>
            <person name="Yamane H."/>
            <person name="Yoshiki S."/>
            <person name="Yoshihara R."/>
            <person name="Yukawa K."/>
            <person name="Zhong H."/>
            <person name="Yano M."/>
            <person name="Yuan Q."/>
            <person name="Ouyang S."/>
            <person name="Liu J."/>
            <person name="Jones K.M."/>
            <person name="Gansberger K."/>
            <person name="Moffat K."/>
            <person name="Hill J."/>
            <person name="Bera J."/>
            <person name="Fadrosh D."/>
            <person name="Jin S."/>
            <person name="Johri S."/>
            <person name="Kim M."/>
            <person name="Overton L."/>
            <person name="Reardon M."/>
            <person name="Tsitrin T."/>
            <person name="Vuong H."/>
            <person name="Weaver B."/>
            <person name="Ciecko A."/>
            <person name="Tallon L."/>
            <person name="Jackson J."/>
            <person name="Pai G."/>
            <person name="Aken S.V."/>
            <person name="Utterback T."/>
            <person name="Reidmuller S."/>
            <person name="Feldblyum T."/>
            <person name="Hsiao J."/>
            <person name="Zismann V."/>
            <person name="Iobst S."/>
            <person name="de Vazeille A.R."/>
            <person name="Buell C.R."/>
            <person name="Ying K."/>
            <person name="Li Y."/>
            <person name="Lu T."/>
            <person name="Huang Y."/>
            <person name="Zhao Q."/>
            <person name="Feng Q."/>
            <person name="Zhang L."/>
            <person name="Zhu J."/>
            <person name="Weng Q."/>
            <person name="Mu J."/>
            <person name="Lu Y."/>
            <person name="Fan D."/>
            <person name="Liu Y."/>
            <person name="Guan J."/>
            <person name="Zhang Y."/>
            <person name="Yu S."/>
            <person name="Liu X."/>
            <person name="Zhang Y."/>
            <person name="Hong G."/>
            <person name="Han B."/>
            <person name="Choisne N."/>
            <person name="Demange N."/>
            <person name="Orjeda G."/>
            <person name="Samain S."/>
            <person name="Cattolico L."/>
            <person name="Pelletier E."/>
            <person name="Couloux A."/>
            <person name="Segurens B."/>
            <person name="Wincker P."/>
            <person name="D'Hont A."/>
            <person name="Scarpelli C."/>
            <person name="Weissenbach J."/>
            <person name="Salanoubat M."/>
            <person name="Quetier F."/>
            <person name="Yu Y."/>
            <person name="Kim H.R."/>
            <person name="Rambo T."/>
            <person name="Currie J."/>
            <person name="Collura K."/>
            <person name="Luo M."/>
            <person name="Yang T."/>
            <person name="Ammiraju J.S.S."/>
            <person name="Engler F."/>
            <person name="Soderlund C."/>
            <person name="Wing R.A."/>
            <person name="Palmer L.E."/>
            <person name="de la Bastide M."/>
            <person name="Spiegel L."/>
            <person name="Nascimento L."/>
            <person name="Zutavern T."/>
            <person name="O'Shaughnessy A."/>
            <person name="Dike S."/>
            <person name="Dedhia N."/>
            <person name="Preston R."/>
            <person name="Balija V."/>
            <person name="McCombie W.R."/>
            <person name="Chow T."/>
            <person name="Chen H."/>
            <person name="Chung M."/>
            <person name="Chen C."/>
            <person name="Shaw J."/>
            <person name="Wu H."/>
            <person name="Hsiao K."/>
            <person name="Chao Y."/>
            <person name="Chu M."/>
            <person name="Cheng C."/>
            <person name="Hour A."/>
            <person name="Lee P."/>
            <person name="Lin S."/>
            <person name="Lin Y."/>
            <person name="Liou J."/>
            <person name="Liu S."/>
            <person name="Hsing Y."/>
            <person name="Raghuvanshi S."/>
            <person name="Mohanty A."/>
            <person name="Bharti A.K."/>
            <person name="Gaur A."/>
            <person name="Gupta V."/>
            <person name="Kumar D."/>
            <person name="Ravi V."/>
            <person name="Vij S."/>
            <person name="Kapur A."/>
            <person name="Khurana P."/>
            <person name="Khurana P."/>
            <person name="Khurana J.P."/>
            <person name="Tyagi A.K."/>
            <person name="Gaikwad K."/>
            <person name="Singh A."/>
            <person name="Dalal V."/>
            <person name="Srivastava S."/>
            <person name="Dixit A."/>
            <person name="Pal A.K."/>
            <person name="Ghazi I.A."/>
            <person name="Yadav M."/>
            <person name="Pandit A."/>
            <person name="Bhargava A."/>
            <person name="Sureshbabu K."/>
            <person name="Batra K."/>
            <person name="Sharma T.R."/>
            <person name="Mohapatra T."/>
            <person name="Singh N.K."/>
            <person name="Messing J."/>
            <person name="Nelson A.B."/>
            <person name="Fuks G."/>
            <person name="Kavchok S."/>
            <person name="Keizer G."/>
            <person name="Linton E."/>
            <person name="Llaca V."/>
            <person name="Song R."/>
            <person name="Tanyolac B."/>
            <person name="Young S."/>
            <person name="Ho-Il K."/>
            <person name="Hahn J.H."/>
            <person name="Sangsakoo G."/>
            <person name="Vanavichit A."/>
            <person name="de Mattos Luiz.A.T."/>
            <person name="Zimmer P.D."/>
            <person name="Malone G."/>
            <person name="Dellagostin O."/>
            <person name="de Oliveira A.C."/>
            <person name="Bevan M."/>
            <person name="Bancroft I."/>
            <person name="Minx P."/>
            <person name="Cordum H."/>
            <person name="Wilson R."/>
            <person name="Cheng Z."/>
            <person name="Jin W."/>
            <person name="Jiang J."/>
            <person name="Leong S.A."/>
            <person name="Iwama H."/>
            <person name="Gojobori T."/>
            <person name="Itoh T."/>
            <person name="Niimura Y."/>
            <person name="Fujii Y."/>
            <person name="Habara T."/>
            <person name="Sakai H."/>
            <person name="Sato Y."/>
            <person name="Wilson G."/>
            <person name="Kumar K."/>
            <person name="McCouch S."/>
            <person name="Juretic N."/>
            <person name="Hoen D."/>
            <person name="Wright S."/>
            <person name="Bruskiewich R."/>
            <person name="Bureau T."/>
            <person name="Miyao A."/>
            <person name="Hirochika H."/>
            <person name="Nishikawa T."/>
            <person name="Kadowaki K."/>
            <person name="Sugiura M."/>
            <person name="Burr B."/>
            <person name="Sasaki T."/>
        </authorList>
    </citation>
    <scope>NUCLEOTIDE SEQUENCE [LARGE SCALE GENOMIC DNA]</scope>
    <source>
        <strain evidence="4">cv. Nipponbare</strain>
    </source>
</reference>
<feature type="region of interest" description="Disordered" evidence="1">
    <location>
        <begin position="1"/>
        <end position="32"/>
    </location>
</feature>
<dbReference type="InterPro" id="IPR014476">
    <property type="entry name" value="AHL15-29"/>
</dbReference>
<gene>
    <name evidence="3" type="primary">P0441A12.17</name>
</gene>
<evidence type="ECO:0000313" key="4">
    <source>
        <dbReference type="Proteomes" id="UP000000763"/>
    </source>
</evidence>
<reference evidence="4" key="2">
    <citation type="journal article" date="2008" name="Nucleic Acids Res.">
        <title>The rice annotation project database (RAP-DB): 2008 update.</title>
        <authorList>
            <consortium name="The rice annotation project (RAP)"/>
        </authorList>
    </citation>
    <scope>GENOME REANNOTATION</scope>
    <source>
        <strain evidence="4">cv. Nipponbare</strain>
    </source>
</reference>
<dbReference type="SUPFAM" id="SSF117856">
    <property type="entry name" value="AF0104/ALDC/Ptd012-like"/>
    <property type="match status" value="1"/>
</dbReference>
<evidence type="ECO:0000259" key="2">
    <source>
        <dbReference type="PROSITE" id="PS51742"/>
    </source>
</evidence>
<dbReference type="Pfam" id="PF03479">
    <property type="entry name" value="PCC"/>
    <property type="match status" value="1"/>
</dbReference>
<dbReference type="Gene3D" id="3.30.1330.80">
    <property type="entry name" value="Hypothetical protein, similar to alpha- acetolactate decarboxylase, domain 2"/>
    <property type="match status" value="1"/>
</dbReference>
<keyword evidence="3" id="KW-0238">DNA-binding</keyword>
<dbReference type="CDD" id="cd11378">
    <property type="entry name" value="DUF296"/>
    <property type="match status" value="1"/>
</dbReference>
<evidence type="ECO:0000256" key="1">
    <source>
        <dbReference type="SAM" id="MobiDB-lite"/>
    </source>
</evidence>
<organism evidence="3 4">
    <name type="scientific">Oryza sativa subsp. japonica</name>
    <name type="common">Rice</name>
    <dbReference type="NCBI Taxonomy" id="39947"/>
    <lineage>
        <taxon>Eukaryota</taxon>
        <taxon>Viridiplantae</taxon>
        <taxon>Streptophyta</taxon>
        <taxon>Embryophyta</taxon>
        <taxon>Tracheophyta</taxon>
        <taxon>Spermatophyta</taxon>
        <taxon>Magnoliopsida</taxon>
        <taxon>Liliopsida</taxon>
        <taxon>Poales</taxon>
        <taxon>Poaceae</taxon>
        <taxon>BOP clade</taxon>
        <taxon>Oryzoideae</taxon>
        <taxon>Oryzeae</taxon>
        <taxon>Oryzinae</taxon>
        <taxon>Oryza</taxon>
        <taxon>Oryza sativa</taxon>
    </lineage>
</organism>
<protein>
    <submittedName>
        <fullName evidence="3">DNA-binding protein-like</fullName>
    </submittedName>
</protein>
<dbReference type="Proteomes" id="UP000000763">
    <property type="component" value="Chromosome 9"/>
</dbReference>
<dbReference type="PANTHER" id="PTHR31100:SF2">
    <property type="entry name" value="AT-HOOK MOTIF NUCLEAR-LOCALIZED PROTEIN 18-RELATED"/>
    <property type="match status" value="1"/>
</dbReference>
<accession>Q69QG6</accession>
<dbReference type="PANTHER" id="PTHR31100">
    <property type="entry name" value="AT-HOOK MOTIF NUCLEAR-LOCALIZED PROTEIN 15"/>
    <property type="match status" value="1"/>
</dbReference>